<name>A0A2D3NV31_9FUSO</name>
<feature type="transmembrane region" description="Helical" evidence="1">
    <location>
        <begin position="92"/>
        <end position="113"/>
    </location>
</feature>
<gene>
    <name evidence="2" type="ORF">CTM72_05170</name>
</gene>
<organism evidence="2 3">
    <name type="scientific">Fusobacterium pseudoperiodonticum</name>
    <dbReference type="NCBI Taxonomy" id="2663009"/>
    <lineage>
        <taxon>Bacteria</taxon>
        <taxon>Fusobacteriati</taxon>
        <taxon>Fusobacteriota</taxon>
        <taxon>Fusobacteriia</taxon>
        <taxon>Fusobacteriales</taxon>
        <taxon>Fusobacteriaceae</taxon>
        <taxon>Fusobacterium</taxon>
    </lineage>
</organism>
<feature type="transmembrane region" description="Helical" evidence="1">
    <location>
        <begin position="40"/>
        <end position="57"/>
    </location>
</feature>
<protein>
    <submittedName>
        <fullName evidence="2">Uncharacterized protein</fullName>
    </submittedName>
</protein>
<sequence length="363" mass="43747">MKNNIKNNIKNYILLLLHFFYIYYFIYSNKDIGNESYTKLLSFLSFEILGVSIFFIFKKDILFNSVKIFLSLLSFFIIIFLNYFGITYLESSITIIMLIELPIILYLFIIFLVEEKFIYFLYMILNLFLFSISLILNTFNFNIKDNFLNFFILKIFIIYGILTFLYFMLLKEIKRNKIIDNFMKKNIIFLIFHFLFIILLIYRSQNLGSPYYEEVIIFISFELFGIIVFYNSKKYIKNLNVKIGLFFLFWSLIIESFKYFNKIIIESLLMCIALETILLILILFVYSITKKSKFYLGYALIELLWYIIFIFFNLISSTPELSGLELHILHILLAYIIVSYLYVSLFKKNESKRIEKYKNKESE</sequence>
<dbReference type="Proteomes" id="UP000230056">
    <property type="component" value="Chromosome"/>
</dbReference>
<feature type="transmembrane region" description="Helical" evidence="1">
    <location>
        <begin position="12"/>
        <end position="28"/>
    </location>
</feature>
<feature type="transmembrane region" description="Helical" evidence="1">
    <location>
        <begin position="295"/>
        <end position="315"/>
    </location>
</feature>
<feature type="transmembrane region" description="Helical" evidence="1">
    <location>
        <begin position="215"/>
        <end position="232"/>
    </location>
</feature>
<evidence type="ECO:0000256" key="1">
    <source>
        <dbReference type="SAM" id="Phobius"/>
    </source>
</evidence>
<feature type="transmembrane region" description="Helical" evidence="1">
    <location>
        <begin position="239"/>
        <end position="257"/>
    </location>
</feature>
<evidence type="ECO:0000313" key="3">
    <source>
        <dbReference type="Proteomes" id="UP000230056"/>
    </source>
</evidence>
<feature type="transmembrane region" description="Helical" evidence="1">
    <location>
        <begin position="120"/>
        <end position="141"/>
    </location>
</feature>
<dbReference type="EMBL" id="CP024699">
    <property type="protein sequence ID" value="ATV59200.1"/>
    <property type="molecule type" value="Genomic_DNA"/>
</dbReference>
<feature type="transmembrane region" description="Helical" evidence="1">
    <location>
        <begin position="187"/>
        <end position="203"/>
    </location>
</feature>
<feature type="transmembrane region" description="Helical" evidence="1">
    <location>
        <begin position="263"/>
        <end position="288"/>
    </location>
</feature>
<proteinExistence type="predicted"/>
<accession>A0A2D3NV31</accession>
<feature type="transmembrane region" description="Helical" evidence="1">
    <location>
        <begin position="327"/>
        <end position="346"/>
    </location>
</feature>
<evidence type="ECO:0000313" key="2">
    <source>
        <dbReference type="EMBL" id="ATV59200.1"/>
    </source>
</evidence>
<feature type="transmembrane region" description="Helical" evidence="1">
    <location>
        <begin position="69"/>
        <end position="86"/>
    </location>
</feature>
<keyword evidence="1" id="KW-1133">Transmembrane helix</keyword>
<reference evidence="2 3" key="1">
    <citation type="submission" date="2017-11" db="EMBL/GenBank/DDBJ databases">
        <title>Genome sequencing of Fusobacterium periodonticum KCOM 1261.</title>
        <authorList>
            <person name="Kook J.-K."/>
            <person name="Park S.-N."/>
            <person name="Lim Y.K."/>
        </authorList>
    </citation>
    <scope>NUCLEOTIDE SEQUENCE [LARGE SCALE GENOMIC DNA]</scope>
    <source>
        <strain evidence="2 3">KCOM 1261</strain>
    </source>
</reference>
<dbReference type="AlphaFoldDB" id="A0A2D3NV31"/>
<keyword evidence="1" id="KW-0472">Membrane</keyword>
<keyword evidence="1" id="KW-0812">Transmembrane</keyword>
<feature type="transmembrane region" description="Helical" evidence="1">
    <location>
        <begin position="147"/>
        <end position="167"/>
    </location>
</feature>